<comment type="caution">
    <text evidence="2">The sequence shown here is derived from an EMBL/GenBank/DDBJ whole genome shotgun (WGS) entry which is preliminary data.</text>
</comment>
<evidence type="ECO:0000259" key="1">
    <source>
        <dbReference type="Pfam" id="PF25766"/>
    </source>
</evidence>
<dbReference type="InterPro" id="IPR055326">
    <property type="entry name" value="MINIYO"/>
</dbReference>
<accession>A0A2P5CKE9</accession>
<gene>
    <name evidence="2" type="ORF">TorRG33x02_281810</name>
</gene>
<dbReference type="Proteomes" id="UP000237000">
    <property type="component" value="Unassembled WGS sequence"/>
</dbReference>
<organism evidence="2 3">
    <name type="scientific">Trema orientale</name>
    <name type="common">Charcoal tree</name>
    <name type="synonym">Celtis orientalis</name>
    <dbReference type="NCBI Taxonomy" id="63057"/>
    <lineage>
        <taxon>Eukaryota</taxon>
        <taxon>Viridiplantae</taxon>
        <taxon>Streptophyta</taxon>
        <taxon>Embryophyta</taxon>
        <taxon>Tracheophyta</taxon>
        <taxon>Spermatophyta</taxon>
        <taxon>Magnoliopsida</taxon>
        <taxon>eudicotyledons</taxon>
        <taxon>Gunneridae</taxon>
        <taxon>Pentapetalae</taxon>
        <taxon>rosids</taxon>
        <taxon>fabids</taxon>
        <taxon>Rosales</taxon>
        <taxon>Cannabaceae</taxon>
        <taxon>Trema</taxon>
    </lineage>
</organism>
<dbReference type="InterPro" id="IPR057989">
    <property type="entry name" value="TPR_RPAP1/MINIYO-like"/>
</dbReference>
<sequence length="972" mass="108648">MGILPRLRYLLESDPTAALDGCVISILIAIARHSPTCANAIMKCQRLLETVVHRFTVKDNMEIYPPKIKSVTLLGVLARSDRRICLEFIKNGVFQKMTCHLYQFTSSLDHWVKSGLENCKFSSALMVEQLHFWKICIQHGYCVSYFSDIFPSLCLWLNPPTLKKLVDKSVLGEFASISAEAYLVLKALATRLPNFVSQMHQSNQIQEHAGDDMEVWRWSHVGPMVDSAVKWIVLMGDLHSGNNHVLHDSSVTSLLWVHSAVMSMLAEVLTRMVPDDSVSQTESGWLLPWLPEFVPRVGLEIIKNKFLGFSDAIDTKFGTGLAGDGSFVERLCHLRQQNDYETSLASVCCLHGIFQTITTIDNLIQLVDKGVQNSQNYSLSREEEILKDGIFNCSFVELRSVQNIFMKLVTSEWQFVQSSETFGRGGPAPGVGVGWGVSGGGYWSATVLLAQADAGLIIDLLETFQFTSAYDIPGDEDVSSAVQIINSSLAASLIAGPRERAVVDKAFKVLVNVPILKCLDCCIRHFVHLNSSVKMFGWEYKEEDYLLFSKMLTSHFVNRWLLVKKKSKAIDSLSCSTNKTFTKSNGALDTIYEEMDTSNSVQDCTSLVVEWAHQRLPLPVNWFLSPISTLCNSKHAGLRKSSNLENLMQNPGDLLEVAKAGLFFLLGIEAMSSFLPTGAPSPVHSVPVVWKLHCLSVMLLVGMGLIVEDKSRDVFEALQDLYGAVLDKARLRSAEMTLEKNTNLLSEPSNNNILEFLRFQSEIHDSYSTFIETLVEQFSAISYGDLIYGRQVAIYLHRCVEAPVRLAAWNALTNARVLELLPPLESCFGEAEGYLEPKEDNDDILEVYVKSWTSGALDRAASRGTVAYTLVLHHLSYFVFHSSTGDKLLLRNKLVRSLLRDFSLKQQHKVMMLNLIQYTEPATSQLSNVKVGSPSERSIENRFEVLTEACERNSSLLNEVKKLKSLVQDGLS</sequence>
<dbReference type="PANTHER" id="PTHR47605">
    <property type="entry name" value="TRANSCRIPTIONAL ELONGATION REGULATOR MINIYO"/>
    <property type="match status" value="1"/>
</dbReference>
<dbReference type="Pfam" id="PF25766">
    <property type="entry name" value="TPR_RPAP1"/>
    <property type="match status" value="1"/>
</dbReference>
<reference evidence="3" key="1">
    <citation type="submission" date="2016-06" db="EMBL/GenBank/DDBJ databases">
        <title>Parallel loss of symbiosis genes in relatives of nitrogen-fixing non-legume Parasponia.</title>
        <authorList>
            <person name="Van Velzen R."/>
            <person name="Holmer R."/>
            <person name="Bu F."/>
            <person name="Rutten L."/>
            <person name="Van Zeijl A."/>
            <person name="Liu W."/>
            <person name="Santuari L."/>
            <person name="Cao Q."/>
            <person name="Sharma T."/>
            <person name="Shen D."/>
            <person name="Roswanjaya Y."/>
            <person name="Wardhani T."/>
            <person name="Kalhor M.S."/>
            <person name="Jansen J."/>
            <person name="Van den Hoogen J."/>
            <person name="Gungor B."/>
            <person name="Hartog M."/>
            <person name="Hontelez J."/>
            <person name="Verver J."/>
            <person name="Yang W.-C."/>
            <person name="Schijlen E."/>
            <person name="Repin R."/>
            <person name="Schilthuizen M."/>
            <person name="Schranz E."/>
            <person name="Heidstra R."/>
            <person name="Miyata K."/>
            <person name="Fedorova E."/>
            <person name="Kohlen W."/>
            <person name="Bisseling T."/>
            <person name="Smit S."/>
            <person name="Geurts R."/>
        </authorList>
    </citation>
    <scope>NUCLEOTIDE SEQUENCE [LARGE SCALE GENOMIC DNA]</scope>
    <source>
        <strain evidence="3">cv. RG33-2</strain>
    </source>
</reference>
<dbReference type="OrthoDB" id="348201at2759"/>
<keyword evidence="3" id="KW-1185">Reference proteome</keyword>
<dbReference type="PANTHER" id="PTHR47605:SF2">
    <property type="entry name" value="TRANSCRIPTIONAL ELONGATION REGULATOR MINIYO"/>
    <property type="match status" value="1"/>
</dbReference>
<name>A0A2P5CKE9_TREOI</name>
<feature type="domain" description="RPAP1/MINIYO-like TPR repeats" evidence="1">
    <location>
        <begin position="743"/>
        <end position="884"/>
    </location>
</feature>
<evidence type="ECO:0000313" key="3">
    <source>
        <dbReference type="Proteomes" id="UP000237000"/>
    </source>
</evidence>
<dbReference type="AlphaFoldDB" id="A0A2P5CKE9"/>
<evidence type="ECO:0000313" key="2">
    <source>
        <dbReference type="EMBL" id="PON61533.1"/>
    </source>
</evidence>
<protein>
    <recommendedName>
        <fullName evidence="1">RPAP1/MINIYO-like TPR repeats domain-containing protein</fullName>
    </recommendedName>
</protein>
<proteinExistence type="predicted"/>
<dbReference type="InParanoid" id="A0A2P5CKE9"/>
<dbReference type="STRING" id="63057.A0A2P5CKE9"/>
<dbReference type="FunCoup" id="A0A2P5CKE9">
    <property type="interactions" value="2186"/>
</dbReference>
<dbReference type="EMBL" id="JXTC01000355">
    <property type="protein sequence ID" value="PON61533.1"/>
    <property type="molecule type" value="Genomic_DNA"/>
</dbReference>